<feature type="region of interest" description="Disordered" evidence="1">
    <location>
        <begin position="1"/>
        <end position="28"/>
    </location>
</feature>
<evidence type="ECO:0000313" key="3">
    <source>
        <dbReference type="Proteomes" id="UP000182229"/>
    </source>
</evidence>
<gene>
    <name evidence="2" type="ORF">BON30_00080</name>
</gene>
<protein>
    <submittedName>
        <fullName evidence="2">Uncharacterized protein</fullName>
    </submittedName>
</protein>
<reference evidence="2 3" key="2">
    <citation type="submission" date="2016-12" db="EMBL/GenBank/DDBJ databases">
        <title>Draft Genome Sequence of Cystobacter ferrugineus Strain Cbfe23.</title>
        <authorList>
            <person name="Akbar S."/>
            <person name="Dowd S.E."/>
            <person name="Stevens D.C."/>
        </authorList>
    </citation>
    <scope>NUCLEOTIDE SEQUENCE [LARGE SCALE GENOMIC DNA]</scope>
    <source>
        <strain evidence="2 3">Cbfe23</strain>
    </source>
</reference>
<dbReference type="EMBL" id="MPIN01000001">
    <property type="protein sequence ID" value="OJH41685.1"/>
    <property type="molecule type" value="Genomic_DNA"/>
</dbReference>
<dbReference type="AlphaFoldDB" id="A0A1L9BHI7"/>
<reference evidence="3" key="1">
    <citation type="submission" date="2016-11" db="EMBL/GenBank/DDBJ databases">
        <authorList>
            <person name="Shukria A."/>
            <person name="Stevens D.C."/>
        </authorList>
    </citation>
    <scope>NUCLEOTIDE SEQUENCE [LARGE SCALE GENOMIC DNA]</scope>
    <source>
        <strain evidence="3">Cbfe23</strain>
    </source>
</reference>
<organism evidence="2 3">
    <name type="scientific">Cystobacter ferrugineus</name>
    <dbReference type="NCBI Taxonomy" id="83449"/>
    <lineage>
        <taxon>Bacteria</taxon>
        <taxon>Pseudomonadati</taxon>
        <taxon>Myxococcota</taxon>
        <taxon>Myxococcia</taxon>
        <taxon>Myxococcales</taxon>
        <taxon>Cystobacterineae</taxon>
        <taxon>Archangiaceae</taxon>
        <taxon>Cystobacter</taxon>
    </lineage>
</organism>
<keyword evidence="3" id="KW-1185">Reference proteome</keyword>
<name>A0A1L9BHI7_9BACT</name>
<accession>A0A1L9BHI7</accession>
<sequence length="110" mass="12052">MFTEARSKLPETGTFAPLRVQAPATSKGEGDIEFSIGAAIADGKTADWERKRFLEVKILSPSGKSESSSWVFFGRGPELLEALQNGDALLDKVLTAIQEGREHLLRHELP</sequence>
<dbReference type="Proteomes" id="UP000182229">
    <property type="component" value="Unassembled WGS sequence"/>
</dbReference>
<evidence type="ECO:0000256" key="1">
    <source>
        <dbReference type="SAM" id="MobiDB-lite"/>
    </source>
</evidence>
<comment type="caution">
    <text evidence="2">The sequence shown here is derived from an EMBL/GenBank/DDBJ whole genome shotgun (WGS) entry which is preliminary data.</text>
</comment>
<evidence type="ECO:0000313" key="2">
    <source>
        <dbReference type="EMBL" id="OJH41685.1"/>
    </source>
</evidence>
<proteinExistence type="predicted"/>